<keyword evidence="1 2" id="KW-0732">Signal</keyword>
<evidence type="ECO:0000313" key="5">
    <source>
        <dbReference type="Proteomes" id="UP001307849"/>
    </source>
</evidence>
<dbReference type="GO" id="GO:0030248">
    <property type="term" value="F:cellulose binding"/>
    <property type="evidence" value="ECO:0007669"/>
    <property type="project" value="InterPro"/>
</dbReference>
<evidence type="ECO:0000256" key="1">
    <source>
        <dbReference type="ARBA" id="ARBA00022729"/>
    </source>
</evidence>
<feature type="domain" description="CBM1" evidence="3">
    <location>
        <begin position="238"/>
        <end position="257"/>
    </location>
</feature>
<dbReference type="AlphaFoldDB" id="A0AAN8RPW6"/>
<protein>
    <recommendedName>
        <fullName evidence="3">CBM1 domain-containing protein</fullName>
    </recommendedName>
</protein>
<keyword evidence="5" id="KW-1185">Reference proteome</keyword>
<evidence type="ECO:0000313" key="4">
    <source>
        <dbReference type="EMBL" id="KAK6518308.1"/>
    </source>
</evidence>
<dbReference type="EMBL" id="JAVHJM010000002">
    <property type="protein sequence ID" value="KAK6518308.1"/>
    <property type="molecule type" value="Genomic_DNA"/>
</dbReference>
<dbReference type="Pfam" id="PF00734">
    <property type="entry name" value="CBM_1"/>
    <property type="match status" value="1"/>
</dbReference>
<dbReference type="Proteomes" id="UP001307849">
    <property type="component" value="Unassembled WGS sequence"/>
</dbReference>
<gene>
    <name evidence="4" type="ORF">TWF506_005468</name>
</gene>
<dbReference type="InterPro" id="IPR000254">
    <property type="entry name" value="CBD"/>
</dbReference>
<dbReference type="GO" id="GO:0005975">
    <property type="term" value="P:carbohydrate metabolic process"/>
    <property type="evidence" value="ECO:0007669"/>
    <property type="project" value="InterPro"/>
</dbReference>
<sequence>MLFNHGRELLFLVLLQSTCTAQYRPGPRSGGQAQDAPGNKRRDLLHDISFLPGLDVVARLERRQDPVCTCPPEPDVFYPISATSSYMAAPYGACDVAAATSQICPVGYYCACQPSTSGMCLPTATDTVSACTSYTGPIIRETVTRWLFSSVPTNLAAVSGQCGGITQTRETTFWAETMTLCPVTQACVCETGGSFSQCVDITALESRGTRCPPDPCSTIKQEFIVSLPPPHATAKLGERCGGKCWRGPTNCPAGAQCFTETSPTSGAYAECATANPGSRLRVRSNERFDIAGINVPVRARAIATRIYF</sequence>
<evidence type="ECO:0000256" key="2">
    <source>
        <dbReference type="SAM" id="SignalP"/>
    </source>
</evidence>
<dbReference type="GO" id="GO:0005576">
    <property type="term" value="C:extracellular region"/>
    <property type="evidence" value="ECO:0007669"/>
    <property type="project" value="InterPro"/>
</dbReference>
<feature type="signal peptide" evidence="2">
    <location>
        <begin position="1"/>
        <end position="21"/>
    </location>
</feature>
<name>A0AAN8RPW6_9PEZI</name>
<comment type="caution">
    <text evidence="4">The sequence shown here is derived from an EMBL/GenBank/DDBJ whole genome shotgun (WGS) entry which is preliminary data.</text>
</comment>
<accession>A0AAN8RPW6</accession>
<organism evidence="4 5">
    <name type="scientific">Arthrobotrys conoides</name>
    <dbReference type="NCBI Taxonomy" id="74498"/>
    <lineage>
        <taxon>Eukaryota</taxon>
        <taxon>Fungi</taxon>
        <taxon>Dikarya</taxon>
        <taxon>Ascomycota</taxon>
        <taxon>Pezizomycotina</taxon>
        <taxon>Orbiliomycetes</taxon>
        <taxon>Orbiliales</taxon>
        <taxon>Orbiliaceae</taxon>
        <taxon>Arthrobotrys</taxon>
    </lineage>
</organism>
<evidence type="ECO:0000259" key="3">
    <source>
        <dbReference type="Pfam" id="PF00734"/>
    </source>
</evidence>
<proteinExistence type="predicted"/>
<reference evidence="4 5" key="1">
    <citation type="submission" date="2019-10" db="EMBL/GenBank/DDBJ databases">
        <authorList>
            <person name="Palmer J.M."/>
        </authorList>
    </citation>
    <scope>NUCLEOTIDE SEQUENCE [LARGE SCALE GENOMIC DNA]</scope>
    <source>
        <strain evidence="4 5">TWF506</strain>
    </source>
</reference>
<feature type="chain" id="PRO_5043034895" description="CBM1 domain-containing protein" evidence="2">
    <location>
        <begin position="22"/>
        <end position="308"/>
    </location>
</feature>